<reference evidence="9 10" key="1">
    <citation type="submission" date="2017-08" db="EMBL/GenBank/DDBJ databases">
        <title>Infants hospitalized years apart are colonized by the same room-sourced microbial strains.</title>
        <authorList>
            <person name="Brooks B."/>
            <person name="Olm M.R."/>
            <person name="Firek B.A."/>
            <person name="Baker R."/>
            <person name="Thomas B.C."/>
            <person name="Morowitz M.J."/>
            <person name="Banfield J.F."/>
        </authorList>
    </citation>
    <scope>NUCLEOTIDE SEQUENCE [LARGE SCALE GENOMIC DNA]</scope>
    <source>
        <strain evidence="9">S2_005_001_R2_27</strain>
    </source>
</reference>
<name>A0A2W5QT23_ANCNO</name>
<evidence type="ECO:0000256" key="6">
    <source>
        <dbReference type="ARBA" id="ARBA00022807"/>
    </source>
</evidence>
<keyword evidence="5" id="KW-0378">Hydrolase</keyword>
<dbReference type="GO" id="GO:0005829">
    <property type="term" value="C:cytosol"/>
    <property type="evidence" value="ECO:0007669"/>
    <property type="project" value="InterPro"/>
</dbReference>
<evidence type="ECO:0000313" key="10">
    <source>
        <dbReference type="Proteomes" id="UP000248887"/>
    </source>
</evidence>
<dbReference type="PANTHER" id="PTHR23402:SF1">
    <property type="entry name" value="PYROGLUTAMYL-PEPTIDASE I"/>
    <property type="match status" value="1"/>
</dbReference>
<evidence type="ECO:0000256" key="1">
    <source>
        <dbReference type="ARBA" id="ARBA00006641"/>
    </source>
</evidence>
<protein>
    <recommendedName>
        <fullName evidence="2">Pyrrolidone-carboxylate peptidase</fullName>
    </recommendedName>
    <alternativeName>
        <fullName evidence="7">5-oxoprolyl-peptidase</fullName>
    </alternativeName>
    <alternativeName>
        <fullName evidence="8">Pyroglutamyl-peptidase I</fullName>
    </alternativeName>
</protein>
<dbReference type="SUPFAM" id="SSF53182">
    <property type="entry name" value="Pyrrolidone carboxyl peptidase (pyroglutamate aminopeptidase)"/>
    <property type="match status" value="1"/>
</dbReference>
<dbReference type="InterPro" id="IPR036440">
    <property type="entry name" value="Peptidase_C15-like_sf"/>
</dbReference>
<dbReference type="Gene3D" id="3.40.630.20">
    <property type="entry name" value="Peptidase C15, pyroglutamyl peptidase I-like"/>
    <property type="match status" value="1"/>
</dbReference>
<dbReference type="Pfam" id="PF01470">
    <property type="entry name" value="Peptidase_C15"/>
    <property type="match status" value="1"/>
</dbReference>
<dbReference type="PIRSF" id="PIRSF015592">
    <property type="entry name" value="Prld-crbxl_pptds"/>
    <property type="match status" value="1"/>
</dbReference>
<accession>A0A2W5QT23</accession>
<dbReference type="GO" id="GO:0016920">
    <property type="term" value="F:pyroglutamyl-peptidase activity"/>
    <property type="evidence" value="ECO:0007669"/>
    <property type="project" value="InterPro"/>
</dbReference>
<keyword evidence="4" id="KW-0645">Protease</keyword>
<evidence type="ECO:0000313" key="9">
    <source>
        <dbReference type="EMBL" id="PZQ80288.1"/>
    </source>
</evidence>
<keyword evidence="3" id="KW-0963">Cytoplasm</keyword>
<gene>
    <name evidence="9" type="ORF">DI549_17590</name>
</gene>
<sequence>MPRVLVTGFGRFPGAPVNPSGPLARALAATRRLPGAQIEASVLPTLWDAAAGFAAQLDRLQPDVVLMIGLASRRREVCIEITGRNATGRFPDAARARPGTRRLLAGGPPTRRCAAEAAPLLQALKRAGVPARLSRNAGGYICNALAYGAYGWAQRAGAARLAVFVHIPHPRPGGIPAAKMRRGLEALLVALVARQRHARLMAAAAR</sequence>
<dbReference type="PANTHER" id="PTHR23402">
    <property type="entry name" value="PROTEASE FAMILY C15 PYROGLUTAMYL-PEPTIDASE I-RELATED"/>
    <property type="match status" value="1"/>
</dbReference>
<dbReference type="InterPro" id="IPR000816">
    <property type="entry name" value="Peptidase_C15"/>
</dbReference>
<evidence type="ECO:0000256" key="2">
    <source>
        <dbReference type="ARBA" id="ARBA00019191"/>
    </source>
</evidence>
<dbReference type="PRINTS" id="PR00706">
    <property type="entry name" value="PYROGLUPTASE"/>
</dbReference>
<dbReference type="Proteomes" id="UP000248887">
    <property type="component" value="Unassembled WGS sequence"/>
</dbReference>
<evidence type="ECO:0000256" key="8">
    <source>
        <dbReference type="ARBA" id="ARBA00031559"/>
    </source>
</evidence>
<dbReference type="GO" id="GO:0006508">
    <property type="term" value="P:proteolysis"/>
    <property type="evidence" value="ECO:0007669"/>
    <property type="project" value="UniProtKB-KW"/>
</dbReference>
<dbReference type="EMBL" id="QFQD01000067">
    <property type="protein sequence ID" value="PZQ80288.1"/>
    <property type="molecule type" value="Genomic_DNA"/>
</dbReference>
<evidence type="ECO:0000256" key="3">
    <source>
        <dbReference type="ARBA" id="ARBA00022490"/>
    </source>
</evidence>
<dbReference type="AlphaFoldDB" id="A0A2W5QT23"/>
<evidence type="ECO:0000256" key="4">
    <source>
        <dbReference type="ARBA" id="ARBA00022670"/>
    </source>
</evidence>
<proteinExistence type="inferred from homology"/>
<organism evidence="9 10">
    <name type="scientific">Ancylobacter novellus</name>
    <name type="common">Thiobacillus novellus</name>
    <dbReference type="NCBI Taxonomy" id="921"/>
    <lineage>
        <taxon>Bacteria</taxon>
        <taxon>Pseudomonadati</taxon>
        <taxon>Pseudomonadota</taxon>
        <taxon>Alphaproteobacteria</taxon>
        <taxon>Hyphomicrobiales</taxon>
        <taxon>Xanthobacteraceae</taxon>
        <taxon>Ancylobacter</taxon>
    </lineage>
</organism>
<comment type="caution">
    <text evidence="9">The sequence shown here is derived from an EMBL/GenBank/DDBJ whole genome shotgun (WGS) entry which is preliminary data.</text>
</comment>
<evidence type="ECO:0000256" key="5">
    <source>
        <dbReference type="ARBA" id="ARBA00022801"/>
    </source>
</evidence>
<evidence type="ECO:0000256" key="7">
    <source>
        <dbReference type="ARBA" id="ARBA00030836"/>
    </source>
</evidence>
<comment type="similarity">
    <text evidence="1">Belongs to the peptidase C15 family.</text>
</comment>
<dbReference type="InterPro" id="IPR016125">
    <property type="entry name" value="Peptidase_C15-like"/>
</dbReference>
<keyword evidence="6" id="KW-0788">Thiol protease</keyword>